<dbReference type="Gene3D" id="2.60.40.10">
    <property type="entry name" value="Immunoglobulins"/>
    <property type="match status" value="1"/>
</dbReference>
<dbReference type="InterPro" id="IPR020840">
    <property type="entry name" value="Extracell_matrix-bd_GA"/>
</dbReference>
<feature type="domain" description="Extracellular matrix-binding protein ebh GA module" evidence="1">
    <location>
        <begin position="430"/>
        <end position="481"/>
    </location>
</feature>
<comment type="caution">
    <text evidence="2">The sequence shown here is derived from an EMBL/GenBank/DDBJ whole genome shotgun (WGS) entry which is preliminary data.</text>
</comment>
<evidence type="ECO:0000313" key="2">
    <source>
        <dbReference type="EMBL" id="EOT87192.1"/>
    </source>
</evidence>
<name>S0P043_9ENTE</name>
<organism evidence="2 3">
    <name type="scientific">Enterococcus sulfureus ATCC 49903</name>
    <dbReference type="NCBI Taxonomy" id="1140003"/>
    <lineage>
        <taxon>Bacteria</taxon>
        <taxon>Bacillati</taxon>
        <taxon>Bacillota</taxon>
        <taxon>Bacilli</taxon>
        <taxon>Lactobacillales</taxon>
        <taxon>Enterococcaceae</taxon>
        <taxon>Enterococcus</taxon>
    </lineage>
</organism>
<dbReference type="Pfam" id="PF16403">
    <property type="entry name" value="Bact_surface_Ig-like"/>
    <property type="match status" value="1"/>
</dbReference>
<sequence>MKKSAKILGVGLTTSLMMLGVLDLAEATSAAEVKGYTMYRLYNPNNGEHFYTKNTQEQQQLVRVGWKDEGIGWFAPSKGSPVYRLYNKNAGDHHYTLNQSEKDSLVKVGWKDEGIGWYSENSQGVKLYRAYNTNAKAGSHNYTLNSAEQAMLIQSGWKDEGVAWYGMKTVKPTLTGASDTTVEQSAEKFDPLKGVAAKDFLGNSLSIKVSGSVDLAKPGVYTLTYSTVDGQKNTTTVTRKITVKKVENPSNELKIVKESAISKLNEFTLTTSQKNQYINQIKGAKTVAQVHEVSAAAKTQSDKNSAATQQAQQLATAKKEAITKVNGLNLTAAQKNTYINQLNNAKKSADIKKIVTNAQTQSDQNTKAAQQAQQLAEAKSAGKNTVANLNLTNAQKTSYTNQLDGATSSGQITKIVSEAKTQSDKNTAAAQQAQRLGDAKASGIEKLSRMNLTNEQKTTYTMQLNQATSVEQVNQIVANAQAQSDQNEAAAKQEQALKAAKKEAVTSVNAVNFDYAKKVAYTDQINNAKSIAQINQLVAQAKAQEKLSSAQNNSYETLSKTQIAQAAHSSLLRIPKIVTDQKYANFTTISQIINNEYRTKNQTIATVYAQLEQNPKKIYIGPEKYSQLTGIKEVNRRYRARMLQNINEYRLLLDLKSLQAPGISEDQNAYSYEHAMNSHIKMNHTSDKALDKLSSLFLHNNGSGENLFPRPLVGGPNKDVTPEALADSFFKLILEEYISIDNDDKWGHLRNVTEDFNWYTGGIYIDNFFINQVGNAIFGFYTQYAYSFAAVDDLYR</sequence>
<dbReference type="Gene3D" id="1.10.8.40">
    <property type="entry name" value="Albumin-binding domain"/>
    <property type="match status" value="1"/>
</dbReference>
<proteinExistence type="predicted"/>
<accession>S0P043</accession>
<dbReference type="Gene3D" id="1.20.5.420">
    <property type="entry name" value="Immunoglobulin FC, subunit C"/>
    <property type="match status" value="3"/>
</dbReference>
<dbReference type="InterPro" id="IPR043708">
    <property type="entry name" value="DUF5648"/>
</dbReference>
<reference evidence="2 3" key="1">
    <citation type="submission" date="2013-03" db="EMBL/GenBank/DDBJ databases">
        <title>The Genome Sequence of Enterococcus sulfureus ATCC_49903 (PacBio/Illumina hybrid assembly).</title>
        <authorList>
            <consortium name="The Broad Institute Genomics Platform"/>
            <consortium name="The Broad Institute Genome Sequencing Center for Infectious Disease"/>
            <person name="Earl A."/>
            <person name="Russ C."/>
            <person name="Gilmore M."/>
            <person name="Surin D."/>
            <person name="Walker B."/>
            <person name="Young S."/>
            <person name="Zeng Q."/>
            <person name="Gargeya S."/>
            <person name="Fitzgerald M."/>
            <person name="Haas B."/>
            <person name="Abouelleil A."/>
            <person name="Allen A.W."/>
            <person name="Alvarado L."/>
            <person name="Arachchi H.M."/>
            <person name="Berlin A.M."/>
            <person name="Chapman S.B."/>
            <person name="Gainer-Dewar J."/>
            <person name="Goldberg J."/>
            <person name="Griggs A."/>
            <person name="Gujja S."/>
            <person name="Hansen M."/>
            <person name="Howarth C."/>
            <person name="Imamovic A."/>
            <person name="Ireland A."/>
            <person name="Larimer J."/>
            <person name="McCowan C."/>
            <person name="Murphy C."/>
            <person name="Pearson M."/>
            <person name="Poon T.W."/>
            <person name="Priest M."/>
            <person name="Roberts A."/>
            <person name="Saif S."/>
            <person name="Shea T."/>
            <person name="Sisk P."/>
            <person name="Sykes S."/>
            <person name="Wortman J."/>
            <person name="Nusbaum C."/>
            <person name="Birren B."/>
        </authorList>
    </citation>
    <scope>NUCLEOTIDE SEQUENCE [LARGE SCALE GENOMIC DNA]</scope>
    <source>
        <strain evidence="2 3">ATCC 49903</strain>
    </source>
</reference>
<dbReference type="Pfam" id="PF01468">
    <property type="entry name" value="GA"/>
    <property type="match status" value="4"/>
</dbReference>
<dbReference type="EMBL" id="ASWO01000001">
    <property type="protein sequence ID" value="EOT87192.1"/>
    <property type="molecule type" value="Genomic_DNA"/>
</dbReference>
<dbReference type="InterPro" id="IPR002988">
    <property type="entry name" value="GA_module"/>
</dbReference>
<dbReference type="eggNOG" id="COG3757">
    <property type="taxonomic scope" value="Bacteria"/>
</dbReference>
<feature type="domain" description="Extracellular matrix-binding protein ebh GA module" evidence="1">
    <location>
        <begin position="364"/>
        <end position="420"/>
    </location>
</feature>
<feature type="domain" description="Extracellular matrix-binding protein ebh GA module" evidence="1">
    <location>
        <begin position="246"/>
        <end position="298"/>
    </location>
</feature>
<dbReference type="OrthoDB" id="2323218at2"/>
<evidence type="ECO:0000313" key="3">
    <source>
        <dbReference type="Proteomes" id="UP000015961"/>
    </source>
</evidence>
<dbReference type="SMART" id="SM00844">
    <property type="entry name" value="GA"/>
    <property type="match status" value="4"/>
</dbReference>
<dbReference type="Pfam" id="PF17573">
    <property type="entry name" value="GA-like"/>
    <property type="match status" value="1"/>
</dbReference>
<keyword evidence="3" id="KW-1185">Reference proteome</keyword>
<protein>
    <recommendedName>
        <fullName evidence="1">Extracellular matrix-binding protein ebh GA module domain-containing protein</fullName>
    </recommendedName>
</protein>
<dbReference type="RefSeq" id="WP_016184744.1">
    <property type="nucleotide sequence ID" value="NZ_ASWO01000001.1"/>
</dbReference>
<feature type="domain" description="Extracellular matrix-binding protein ebh GA module" evidence="1">
    <location>
        <begin position="301"/>
        <end position="359"/>
    </location>
</feature>
<evidence type="ECO:0000259" key="1">
    <source>
        <dbReference type="SMART" id="SM00844"/>
    </source>
</evidence>
<dbReference type="PATRIC" id="fig|1140003.3.peg.247"/>
<dbReference type="InterPro" id="IPR032179">
    <property type="entry name" value="Cry22Aa_Ig-like"/>
</dbReference>
<gene>
    <name evidence="2" type="ORF">I573_00248</name>
</gene>
<dbReference type="AlphaFoldDB" id="S0P043"/>
<dbReference type="InterPro" id="IPR013783">
    <property type="entry name" value="Ig-like_fold"/>
</dbReference>
<dbReference type="InterPro" id="IPR035152">
    <property type="entry name" value="GA-like"/>
</dbReference>
<dbReference type="Proteomes" id="UP000015961">
    <property type="component" value="Unassembled WGS sequence"/>
</dbReference>
<dbReference type="STRING" id="1140003.OMY_00253"/>
<dbReference type="Pfam" id="PF18885">
    <property type="entry name" value="DUF5648"/>
    <property type="match status" value="1"/>
</dbReference>